<keyword evidence="3" id="KW-1185">Reference proteome</keyword>
<dbReference type="EMBL" id="UYSL01021658">
    <property type="protein sequence ID" value="VDL78843.1"/>
    <property type="molecule type" value="Genomic_DNA"/>
</dbReference>
<evidence type="ECO:0000313" key="2">
    <source>
        <dbReference type="EMBL" id="VDL78843.1"/>
    </source>
</evidence>
<evidence type="ECO:0000256" key="1">
    <source>
        <dbReference type="SAM" id="Phobius"/>
    </source>
</evidence>
<reference evidence="2 3" key="2">
    <citation type="submission" date="2018-11" db="EMBL/GenBank/DDBJ databases">
        <authorList>
            <consortium name="Pathogen Informatics"/>
        </authorList>
    </citation>
    <scope>NUCLEOTIDE SEQUENCE [LARGE SCALE GENOMIC DNA]</scope>
</reference>
<protein>
    <submittedName>
        <fullName evidence="2 4">Uncharacterized protein</fullName>
    </submittedName>
</protein>
<feature type="transmembrane region" description="Helical" evidence="1">
    <location>
        <begin position="55"/>
        <end position="75"/>
    </location>
</feature>
<dbReference type="WBParaSite" id="NBR_0001524801-mRNA-1">
    <property type="protein sequence ID" value="NBR_0001524801-mRNA-1"/>
    <property type="gene ID" value="NBR_0001524801"/>
</dbReference>
<evidence type="ECO:0000313" key="3">
    <source>
        <dbReference type="Proteomes" id="UP000271162"/>
    </source>
</evidence>
<evidence type="ECO:0000313" key="4">
    <source>
        <dbReference type="WBParaSite" id="NBR_0001524801-mRNA-1"/>
    </source>
</evidence>
<keyword evidence="1" id="KW-0812">Transmembrane</keyword>
<name>A0A0N4YEU8_NIPBR</name>
<gene>
    <name evidence="2" type="ORF">NBR_LOCUS15249</name>
</gene>
<dbReference type="AlphaFoldDB" id="A0A0N4YEU8"/>
<proteinExistence type="predicted"/>
<dbReference type="Proteomes" id="UP000271162">
    <property type="component" value="Unassembled WGS sequence"/>
</dbReference>
<sequence length="76" mass="8748">MIDYTIFECEIEPTLEKGVAEIRQRKDDKPSSKISPCSLTRDHRLQSIRKHLEQVVYASIFDLFCVAYLAQAMAIS</sequence>
<reference evidence="4" key="1">
    <citation type="submission" date="2017-02" db="UniProtKB">
        <authorList>
            <consortium name="WormBaseParasite"/>
        </authorList>
    </citation>
    <scope>IDENTIFICATION</scope>
</reference>
<organism evidence="4">
    <name type="scientific">Nippostrongylus brasiliensis</name>
    <name type="common">Rat hookworm</name>
    <dbReference type="NCBI Taxonomy" id="27835"/>
    <lineage>
        <taxon>Eukaryota</taxon>
        <taxon>Metazoa</taxon>
        <taxon>Ecdysozoa</taxon>
        <taxon>Nematoda</taxon>
        <taxon>Chromadorea</taxon>
        <taxon>Rhabditida</taxon>
        <taxon>Rhabditina</taxon>
        <taxon>Rhabditomorpha</taxon>
        <taxon>Strongyloidea</taxon>
        <taxon>Heligmosomidae</taxon>
        <taxon>Nippostrongylus</taxon>
    </lineage>
</organism>
<accession>A0A0N4YEU8</accession>
<keyword evidence="1" id="KW-1133">Transmembrane helix</keyword>
<keyword evidence="1" id="KW-0472">Membrane</keyword>